<evidence type="ECO:0000313" key="2">
    <source>
        <dbReference type="EnsemblMetazoa" id="XP_050500733.1"/>
    </source>
</evidence>
<evidence type="ECO:0000256" key="1">
    <source>
        <dbReference type="SAM" id="MobiDB-lite"/>
    </source>
</evidence>
<feature type="compositionally biased region" description="Polar residues" evidence="1">
    <location>
        <begin position="26"/>
        <end position="39"/>
    </location>
</feature>
<evidence type="ECO:0000313" key="3">
    <source>
        <dbReference type="Proteomes" id="UP001652700"/>
    </source>
</evidence>
<name>A0ABM5JS15_DIAVI</name>
<reference evidence="2" key="1">
    <citation type="submission" date="2025-05" db="UniProtKB">
        <authorList>
            <consortium name="EnsemblMetazoa"/>
        </authorList>
    </citation>
    <scope>IDENTIFICATION</scope>
</reference>
<feature type="compositionally biased region" description="Basic and acidic residues" evidence="1">
    <location>
        <begin position="420"/>
        <end position="432"/>
    </location>
</feature>
<sequence>MPSKSKLIKSSSSNNTTNVNTPSTNFPIQSSPGTSTTKNSDQIVKYLEEWAGSEKIRKFKKCDGDWIGDVKDTNLYLFWKTVNSSVTTSENTNDNNFDLGNSTLEANFVDNLSDINVDWSAVNDEDFIQFDVQKDGFLEYSSQVNNLTTKIGSTPDSQQQSVTLSDNLLIPEDLTRRIHSTPQKTETTLSKNNCDMEGVIPENITSERHFTPEKTKITISENNCDMEEGVIPENITSERHFTPEKTKTTLSENNCDMEEGVIPENITSERHFTPEKTKTTLSKNNCDMEEGVIPENITSERHFTPEKTKTTLSKNNCDMEEGVIPENITSERHFTPEKSETIAVQSYQQTIRTQNDSKSEFSTPFKNAFYWPETASTSQNKKTVKRKITPAVAACSEYIEYQRRVEQEKKSKLEKAALRKMEKENRLINENKKKTKSAKQKKLSNNGKRKKEQEAGEKNLSDQENKDDNCETKNHTLTSS</sequence>
<dbReference type="RefSeq" id="XP_050500733.1">
    <property type="nucleotide sequence ID" value="XM_050644776.1"/>
</dbReference>
<accession>A0ABM5JS15</accession>
<feature type="region of interest" description="Disordered" evidence="1">
    <location>
        <begin position="420"/>
        <end position="480"/>
    </location>
</feature>
<proteinExistence type="predicted"/>
<keyword evidence="3" id="KW-1185">Reference proteome</keyword>
<dbReference type="GeneID" id="114330406"/>
<feature type="compositionally biased region" description="Low complexity" evidence="1">
    <location>
        <begin position="10"/>
        <end position="25"/>
    </location>
</feature>
<feature type="compositionally biased region" description="Basic and acidic residues" evidence="1">
    <location>
        <begin position="451"/>
        <end position="474"/>
    </location>
</feature>
<organism evidence="2 3">
    <name type="scientific">Diabrotica virgifera virgifera</name>
    <name type="common">western corn rootworm</name>
    <dbReference type="NCBI Taxonomy" id="50390"/>
    <lineage>
        <taxon>Eukaryota</taxon>
        <taxon>Metazoa</taxon>
        <taxon>Ecdysozoa</taxon>
        <taxon>Arthropoda</taxon>
        <taxon>Hexapoda</taxon>
        <taxon>Insecta</taxon>
        <taxon>Pterygota</taxon>
        <taxon>Neoptera</taxon>
        <taxon>Endopterygota</taxon>
        <taxon>Coleoptera</taxon>
        <taxon>Polyphaga</taxon>
        <taxon>Cucujiformia</taxon>
        <taxon>Chrysomeloidea</taxon>
        <taxon>Chrysomelidae</taxon>
        <taxon>Galerucinae</taxon>
        <taxon>Diabroticina</taxon>
        <taxon>Diabroticites</taxon>
        <taxon>Diabrotica</taxon>
    </lineage>
</organism>
<dbReference type="Proteomes" id="UP001652700">
    <property type="component" value="Unplaced"/>
</dbReference>
<dbReference type="EnsemblMetazoa" id="XM_050644776.1">
    <property type="protein sequence ID" value="XP_050500733.1"/>
    <property type="gene ID" value="LOC114330406"/>
</dbReference>
<feature type="region of interest" description="Disordered" evidence="1">
    <location>
        <begin position="1"/>
        <end position="39"/>
    </location>
</feature>
<protein>
    <submittedName>
        <fullName evidence="2">Uncharacterized protein</fullName>
    </submittedName>
</protein>
<feature type="compositionally biased region" description="Basic residues" evidence="1">
    <location>
        <begin position="433"/>
        <end position="450"/>
    </location>
</feature>